<proteinExistence type="predicted"/>
<protein>
    <submittedName>
        <fullName evidence="1">Uncharacterized protein</fullName>
    </submittedName>
</protein>
<dbReference type="KEGG" id="wna:KA717_11480"/>
<dbReference type="EMBL" id="CP073041">
    <property type="protein sequence ID" value="UXE63219.1"/>
    <property type="molecule type" value="Genomic_DNA"/>
</dbReference>
<sequence>MNTKQLILEELNKLEEDSLQELYGLIKNFANNKTSEKKQGALTKLKKIKIQAPVDFAANIDLYLKVEK</sequence>
<reference evidence="1" key="1">
    <citation type="submission" date="2021-04" db="EMBL/GenBank/DDBJ databases">
        <title>Genome sequence of Woronichinia naegeliana from Washington state freshwater lake bloom.</title>
        <authorList>
            <person name="Dreher T.W."/>
        </authorList>
    </citation>
    <scope>NUCLEOTIDE SEQUENCE</scope>
    <source>
        <strain evidence="1">WA131</strain>
    </source>
</reference>
<evidence type="ECO:0000313" key="1">
    <source>
        <dbReference type="EMBL" id="UXE63219.1"/>
    </source>
</evidence>
<name>A0A977PXV4_9CYAN</name>
<dbReference type="Proteomes" id="UP001065613">
    <property type="component" value="Chromosome"/>
</dbReference>
<gene>
    <name evidence="1" type="ORF">KA717_11480</name>
</gene>
<organism evidence="1">
    <name type="scientific">Woronichinia naegeliana WA131</name>
    <dbReference type="NCBI Taxonomy" id="2824559"/>
    <lineage>
        <taxon>Bacteria</taxon>
        <taxon>Bacillati</taxon>
        <taxon>Cyanobacteriota</taxon>
        <taxon>Cyanophyceae</taxon>
        <taxon>Synechococcales</taxon>
        <taxon>Coelosphaeriaceae</taxon>
        <taxon>Woronichinia</taxon>
    </lineage>
</organism>
<dbReference type="AlphaFoldDB" id="A0A977PXV4"/>
<accession>A0A977PXV4</accession>